<reference evidence="2 3" key="1">
    <citation type="submission" date="2024-11" db="EMBL/GenBank/DDBJ databases">
        <title>A near-complete genome assembly of Cinchona calisaya.</title>
        <authorList>
            <person name="Lian D.C."/>
            <person name="Zhao X.W."/>
            <person name="Wei L."/>
        </authorList>
    </citation>
    <scope>NUCLEOTIDE SEQUENCE [LARGE SCALE GENOMIC DNA]</scope>
    <source>
        <tissue evidence="2">Nenye</tissue>
    </source>
</reference>
<evidence type="ECO:0000313" key="3">
    <source>
        <dbReference type="Proteomes" id="UP001630127"/>
    </source>
</evidence>
<gene>
    <name evidence="2" type="ORF">ACH5RR_040630</name>
</gene>
<feature type="coiled-coil region" evidence="1">
    <location>
        <begin position="41"/>
        <end position="68"/>
    </location>
</feature>
<dbReference type="Proteomes" id="UP001630127">
    <property type="component" value="Unassembled WGS sequence"/>
</dbReference>
<dbReference type="EMBL" id="JBJUIK010000017">
    <property type="protein sequence ID" value="KAL3497898.1"/>
    <property type="molecule type" value="Genomic_DNA"/>
</dbReference>
<organism evidence="2 3">
    <name type="scientific">Cinchona calisaya</name>
    <dbReference type="NCBI Taxonomy" id="153742"/>
    <lineage>
        <taxon>Eukaryota</taxon>
        <taxon>Viridiplantae</taxon>
        <taxon>Streptophyta</taxon>
        <taxon>Embryophyta</taxon>
        <taxon>Tracheophyta</taxon>
        <taxon>Spermatophyta</taxon>
        <taxon>Magnoliopsida</taxon>
        <taxon>eudicotyledons</taxon>
        <taxon>Gunneridae</taxon>
        <taxon>Pentapetalae</taxon>
        <taxon>asterids</taxon>
        <taxon>lamiids</taxon>
        <taxon>Gentianales</taxon>
        <taxon>Rubiaceae</taxon>
        <taxon>Cinchonoideae</taxon>
        <taxon>Cinchoneae</taxon>
        <taxon>Cinchona</taxon>
    </lineage>
</organism>
<name>A0ABD2XWN4_9GENT</name>
<evidence type="ECO:0000256" key="1">
    <source>
        <dbReference type="SAM" id="Coils"/>
    </source>
</evidence>
<keyword evidence="3" id="KW-1185">Reference proteome</keyword>
<protein>
    <submittedName>
        <fullName evidence="2">Uncharacterized protein</fullName>
    </submittedName>
</protein>
<accession>A0ABD2XWN4</accession>
<comment type="caution">
    <text evidence="2">The sequence shown here is derived from an EMBL/GenBank/DDBJ whole genome shotgun (WGS) entry which is preliminary data.</text>
</comment>
<proteinExistence type="predicted"/>
<dbReference type="AlphaFoldDB" id="A0ABD2XWN4"/>
<evidence type="ECO:0000313" key="2">
    <source>
        <dbReference type="EMBL" id="KAL3497898.1"/>
    </source>
</evidence>
<keyword evidence="1" id="KW-0175">Coiled coil</keyword>
<sequence>MSEMSKKLQEQNTEALMFYEENLRRESESVSEDVKATCAEIESYKYEAEGLRTKLNGLNLELLDLKVKMPLQSVNNFLSSTTIEDDFLNFCQEAHRLGFKYVADLAKKGLPTVPM</sequence>